<dbReference type="GO" id="GO:0005886">
    <property type="term" value="C:plasma membrane"/>
    <property type="evidence" value="ECO:0007669"/>
    <property type="project" value="TreeGrafter"/>
</dbReference>
<feature type="compositionally biased region" description="Polar residues" evidence="12">
    <location>
        <begin position="54"/>
        <end position="74"/>
    </location>
</feature>
<dbReference type="GO" id="GO:0045332">
    <property type="term" value="P:phospholipid translocation"/>
    <property type="evidence" value="ECO:0007669"/>
    <property type="project" value="TreeGrafter"/>
</dbReference>
<comment type="similarity">
    <text evidence="11">Belongs to the cation transport ATPase (P-type) (TC 3.A.3) family. Type IV subfamily.</text>
</comment>
<name>A0A9J6G5U9_HAELO</name>
<feature type="binding site" evidence="9">
    <location>
        <position position="559"/>
    </location>
    <ligand>
        <name>ATP</name>
        <dbReference type="ChEBI" id="CHEBI:30616"/>
    </ligand>
</feature>
<dbReference type="GO" id="GO:0140326">
    <property type="term" value="F:ATPase-coupled intramembrane lipid transporter activity"/>
    <property type="evidence" value="ECO:0007669"/>
    <property type="project" value="UniProtKB-EC"/>
</dbReference>
<dbReference type="InterPro" id="IPR008250">
    <property type="entry name" value="ATPase_P-typ_transduc_dom_A_sf"/>
</dbReference>
<evidence type="ECO:0000259" key="13">
    <source>
        <dbReference type="Pfam" id="PF16209"/>
    </source>
</evidence>
<dbReference type="GO" id="GO:0000287">
    <property type="term" value="F:magnesium ion binding"/>
    <property type="evidence" value="ECO:0007669"/>
    <property type="project" value="UniProtKB-UniRule"/>
</dbReference>
<keyword evidence="10" id="KW-0479">Metal-binding</keyword>
<keyword evidence="15" id="KW-1185">Reference proteome</keyword>
<dbReference type="VEuPathDB" id="VectorBase:HLOH_048282"/>
<accession>A0A9J6G5U9</accession>
<dbReference type="Proteomes" id="UP000821853">
    <property type="component" value="Chromosome 3"/>
</dbReference>
<dbReference type="InterPro" id="IPR023298">
    <property type="entry name" value="ATPase_P-typ_TM_dom_sf"/>
</dbReference>
<evidence type="ECO:0000256" key="8">
    <source>
        <dbReference type="PIRSR" id="PIRSR606539-1"/>
    </source>
</evidence>
<sequence>MGERSSHISVGIALKPPACSPRPLSDMYSRRRNGPPPRRSAPVFQLHCMIEPSCSQAKPSRTSPLTRHTVSEHSTPLPIAPTGNAQHGAQRANGAKVAVQFLDVRDCLVHFTSLSLSFSATKSEYDKLRDGIASIDGSLSDVVTQDLDRRRSSTTSRIKSNVTRFFRGVKETERRIRANNPEYNTQFNYANNYIKTSKYSLLTFLPRNLFEQFQRLANFYFLCLLVLQMIPQISSLTPWTTAVPLVVVLSLTALKDAIDDIQRHQSDNQVNNRLSKVLRNGQLVEERWHKVQVGDIIFMENDHFVAADLLLLSTSEPNGLCYIETAELDGETNLKCRQATPDTAEMSNDNQLLGRFDGEIICEAPNNNLSRFEGTLFWQGQTYALDNDKLLLRGCVLRNTHWCYGVVVFAGRDTKLMQNSGKTIFKRTSLDRLLNVLILGIVFFLFSICLFCTIACGVWETVTGQFFRVYLPWDKVIRSDNTVGGATAIAVLIFFSYAIVLNTVVPISLYVSVEVIRFCHSLWINWDEKMYYAPKDAPARARTTTLNEELGQIEYIFSDKTGTLTQNIMAFNKASINGRLYGEVLDPATGEPVEITENMKAVDFSENPEHEPGFRFYDPTLLKDVIAGDTDAREYFRLLALCHTVMSEEKDGEGAFVEHL</sequence>
<keyword evidence="6 11" id="KW-1133">Transmembrane helix</keyword>
<feature type="active site" description="4-aspartylphosphate intermediate" evidence="8">
    <location>
        <position position="559"/>
    </location>
</feature>
<evidence type="ECO:0000256" key="9">
    <source>
        <dbReference type="PIRSR" id="PIRSR606539-2"/>
    </source>
</evidence>
<evidence type="ECO:0000256" key="7">
    <source>
        <dbReference type="ARBA" id="ARBA00023136"/>
    </source>
</evidence>
<evidence type="ECO:0000256" key="3">
    <source>
        <dbReference type="ARBA" id="ARBA00022741"/>
    </source>
</evidence>
<feature type="domain" description="P-type ATPase N-terminal" evidence="13">
    <location>
        <begin position="176"/>
        <end position="241"/>
    </location>
</feature>
<reference evidence="14 15" key="1">
    <citation type="journal article" date="2020" name="Cell">
        <title>Large-Scale Comparative Analyses of Tick Genomes Elucidate Their Genetic Diversity and Vector Capacities.</title>
        <authorList>
            <consortium name="Tick Genome and Microbiome Consortium (TIGMIC)"/>
            <person name="Jia N."/>
            <person name="Wang J."/>
            <person name="Shi W."/>
            <person name="Du L."/>
            <person name="Sun Y."/>
            <person name="Zhan W."/>
            <person name="Jiang J.F."/>
            <person name="Wang Q."/>
            <person name="Zhang B."/>
            <person name="Ji P."/>
            <person name="Bell-Sakyi L."/>
            <person name="Cui X.M."/>
            <person name="Yuan T.T."/>
            <person name="Jiang B.G."/>
            <person name="Yang W.F."/>
            <person name="Lam T.T."/>
            <person name="Chang Q.C."/>
            <person name="Ding S.J."/>
            <person name="Wang X.J."/>
            <person name="Zhu J.G."/>
            <person name="Ruan X.D."/>
            <person name="Zhao L."/>
            <person name="Wei J.T."/>
            <person name="Ye R.Z."/>
            <person name="Que T.C."/>
            <person name="Du C.H."/>
            <person name="Zhou Y.H."/>
            <person name="Cheng J.X."/>
            <person name="Dai P.F."/>
            <person name="Guo W.B."/>
            <person name="Han X.H."/>
            <person name="Huang E.J."/>
            <person name="Li L.F."/>
            <person name="Wei W."/>
            <person name="Gao Y.C."/>
            <person name="Liu J.Z."/>
            <person name="Shao H.Z."/>
            <person name="Wang X."/>
            <person name="Wang C.C."/>
            <person name="Yang T.C."/>
            <person name="Huo Q.B."/>
            <person name="Li W."/>
            <person name="Chen H.Y."/>
            <person name="Chen S.E."/>
            <person name="Zhou L.G."/>
            <person name="Ni X.B."/>
            <person name="Tian J.H."/>
            <person name="Sheng Y."/>
            <person name="Liu T."/>
            <person name="Pan Y.S."/>
            <person name="Xia L.Y."/>
            <person name="Li J."/>
            <person name="Zhao F."/>
            <person name="Cao W.C."/>
        </authorList>
    </citation>
    <scope>NUCLEOTIDE SEQUENCE [LARGE SCALE GENOMIC DNA]</scope>
    <source>
        <strain evidence="14">HaeL-2018</strain>
    </source>
</reference>
<evidence type="ECO:0000256" key="12">
    <source>
        <dbReference type="SAM" id="MobiDB-lite"/>
    </source>
</evidence>
<dbReference type="Gene3D" id="2.70.150.10">
    <property type="entry name" value="Calcium-transporting ATPase, cytoplasmic transduction domain A"/>
    <property type="match status" value="1"/>
</dbReference>
<keyword evidence="3 9" id="KW-0547">Nucleotide-binding</keyword>
<feature type="binding site" evidence="10">
    <location>
        <position position="559"/>
    </location>
    <ligand>
        <name>Mg(2+)</name>
        <dbReference type="ChEBI" id="CHEBI:18420"/>
    </ligand>
</feature>
<proteinExistence type="inferred from homology"/>
<dbReference type="GO" id="GO:0007030">
    <property type="term" value="P:Golgi organization"/>
    <property type="evidence" value="ECO:0007669"/>
    <property type="project" value="TreeGrafter"/>
</dbReference>
<feature type="region of interest" description="Disordered" evidence="12">
    <location>
        <begin position="1"/>
        <end position="41"/>
    </location>
</feature>
<dbReference type="PANTHER" id="PTHR24092:SF190">
    <property type="entry name" value="PHOSPHOLIPID-TRANSPORTING ATPASE"/>
    <property type="match status" value="1"/>
</dbReference>
<comment type="caution">
    <text evidence="14">The sequence shown here is derived from an EMBL/GenBank/DDBJ whole genome shotgun (WGS) entry which is preliminary data.</text>
</comment>
<feature type="transmembrane region" description="Helical" evidence="11">
    <location>
        <begin position="436"/>
        <end position="462"/>
    </location>
</feature>
<comment type="catalytic activity">
    <reaction evidence="11">
        <text>ATP + H2O + phospholipidSide 1 = ADP + phosphate + phospholipidSide 2.</text>
        <dbReference type="EC" id="7.6.2.1"/>
    </reaction>
</comment>
<feature type="transmembrane region" description="Helical" evidence="11">
    <location>
        <begin position="482"/>
        <end position="511"/>
    </location>
</feature>
<dbReference type="InterPro" id="IPR018303">
    <property type="entry name" value="ATPase_P-typ_P_site"/>
</dbReference>
<dbReference type="FunFam" id="3.40.50.1000:FF:000001">
    <property type="entry name" value="Phospholipid-transporting ATPase IC"/>
    <property type="match status" value="1"/>
</dbReference>
<dbReference type="SUPFAM" id="SSF81653">
    <property type="entry name" value="Calcium ATPase, transduction domain A"/>
    <property type="match status" value="1"/>
</dbReference>
<evidence type="ECO:0000256" key="6">
    <source>
        <dbReference type="ARBA" id="ARBA00022989"/>
    </source>
</evidence>
<evidence type="ECO:0000256" key="4">
    <source>
        <dbReference type="ARBA" id="ARBA00022840"/>
    </source>
</evidence>
<evidence type="ECO:0000313" key="15">
    <source>
        <dbReference type="Proteomes" id="UP000821853"/>
    </source>
</evidence>
<keyword evidence="4 9" id="KW-0067">ATP-binding</keyword>
<dbReference type="Pfam" id="PF16209">
    <property type="entry name" value="PhoLip_ATPase_N"/>
    <property type="match status" value="1"/>
</dbReference>
<dbReference type="NCBIfam" id="TIGR01652">
    <property type="entry name" value="ATPase-Plipid"/>
    <property type="match status" value="1"/>
</dbReference>
<dbReference type="EC" id="7.6.2.1" evidence="11"/>
<dbReference type="FunFam" id="2.70.150.10:FF:000025">
    <property type="entry name" value="Phospholipid-transporting ATPase"/>
    <property type="match status" value="1"/>
</dbReference>
<dbReference type="AlphaFoldDB" id="A0A9J6G5U9"/>
<dbReference type="GO" id="GO:0005524">
    <property type="term" value="F:ATP binding"/>
    <property type="evidence" value="ECO:0007669"/>
    <property type="project" value="UniProtKB-UniRule"/>
</dbReference>
<comment type="cofactor">
    <cofactor evidence="10">
        <name>Mg(2+)</name>
        <dbReference type="ChEBI" id="CHEBI:18420"/>
    </cofactor>
</comment>
<evidence type="ECO:0000256" key="5">
    <source>
        <dbReference type="ARBA" id="ARBA00022967"/>
    </source>
</evidence>
<feature type="binding site" evidence="9">
    <location>
        <position position="560"/>
    </location>
    <ligand>
        <name>ATP</name>
        <dbReference type="ChEBI" id="CHEBI:30616"/>
    </ligand>
</feature>
<dbReference type="InterPro" id="IPR006539">
    <property type="entry name" value="P-type_ATPase_IV"/>
</dbReference>
<feature type="binding site" evidence="10">
    <location>
        <position position="561"/>
    </location>
    <ligand>
        <name>Mg(2+)</name>
        <dbReference type="ChEBI" id="CHEBI:18420"/>
    </ligand>
</feature>
<evidence type="ECO:0000256" key="11">
    <source>
        <dbReference type="RuleBase" id="RU362033"/>
    </source>
</evidence>
<comment type="subcellular location">
    <subcellularLocation>
        <location evidence="1 11">Membrane</location>
        <topology evidence="1 11">Multi-pass membrane protein</topology>
    </subcellularLocation>
</comment>
<keyword evidence="7 11" id="KW-0472">Membrane</keyword>
<dbReference type="EMBL" id="JABSTR010000005">
    <property type="protein sequence ID" value="KAH9370065.1"/>
    <property type="molecule type" value="Genomic_DNA"/>
</dbReference>
<keyword evidence="10 11" id="KW-0460">Magnesium</keyword>
<evidence type="ECO:0000256" key="2">
    <source>
        <dbReference type="ARBA" id="ARBA00022692"/>
    </source>
</evidence>
<dbReference type="PANTHER" id="PTHR24092">
    <property type="entry name" value="PROBABLE PHOSPHOLIPID-TRANSPORTING ATPASE"/>
    <property type="match status" value="1"/>
</dbReference>
<dbReference type="GO" id="GO:0005802">
    <property type="term" value="C:trans-Golgi network"/>
    <property type="evidence" value="ECO:0007669"/>
    <property type="project" value="TreeGrafter"/>
</dbReference>
<dbReference type="InterPro" id="IPR032631">
    <property type="entry name" value="P-type_ATPase_N"/>
</dbReference>
<gene>
    <name evidence="14" type="ORF">HPB48_001942</name>
</gene>
<protein>
    <recommendedName>
        <fullName evidence="11">Phospholipid-transporting ATPase</fullName>
        <ecNumber evidence="11">7.6.2.1</ecNumber>
    </recommendedName>
</protein>
<evidence type="ECO:0000256" key="1">
    <source>
        <dbReference type="ARBA" id="ARBA00004141"/>
    </source>
</evidence>
<keyword evidence="5 11" id="KW-1278">Translocase</keyword>
<keyword evidence="2 11" id="KW-0812">Transmembrane</keyword>
<dbReference type="PROSITE" id="PS00154">
    <property type="entry name" value="ATPASE_E1_E2"/>
    <property type="match status" value="1"/>
</dbReference>
<dbReference type="OrthoDB" id="377733at2759"/>
<organism evidence="14 15">
    <name type="scientific">Haemaphysalis longicornis</name>
    <name type="common">Bush tick</name>
    <dbReference type="NCBI Taxonomy" id="44386"/>
    <lineage>
        <taxon>Eukaryota</taxon>
        <taxon>Metazoa</taxon>
        <taxon>Ecdysozoa</taxon>
        <taxon>Arthropoda</taxon>
        <taxon>Chelicerata</taxon>
        <taxon>Arachnida</taxon>
        <taxon>Acari</taxon>
        <taxon>Parasitiformes</taxon>
        <taxon>Ixodida</taxon>
        <taxon>Ixodoidea</taxon>
        <taxon>Ixodidae</taxon>
        <taxon>Haemaphysalinae</taxon>
        <taxon>Haemaphysalis</taxon>
    </lineage>
</organism>
<evidence type="ECO:0000256" key="10">
    <source>
        <dbReference type="PIRSR" id="PIRSR606539-3"/>
    </source>
</evidence>
<dbReference type="OMA" id="ANTGINE"/>
<evidence type="ECO:0000313" key="14">
    <source>
        <dbReference type="EMBL" id="KAH9370065.1"/>
    </source>
</evidence>
<dbReference type="SUPFAM" id="SSF81665">
    <property type="entry name" value="Calcium ATPase, transmembrane domain M"/>
    <property type="match status" value="1"/>
</dbReference>
<feature type="binding site" evidence="9">
    <location>
        <position position="561"/>
    </location>
    <ligand>
        <name>ATP</name>
        <dbReference type="ChEBI" id="CHEBI:30616"/>
    </ligand>
</feature>
<comment type="caution">
    <text evidence="11">Lacks conserved residue(s) required for the propagation of feature annotation.</text>
</comment>
<feature type="region of interest" description="Disordered" evidence="12">
    <location>
        <begin position="54"/>
        <end position="77"/>
    </location>
</feature>